<feature type="active site" evidence="14 16">
    <location>
        <position position="729"/>
    </location>
</feature>
<dbReference type="GO" id="GO:0005524">
    <property type="term" value="F:ATP binding"/>
    <property type="evidence" value="ECO:0007669"/>
    <property type="project" value="UniProtKB-UniRule"/>
</dbReference>
<keyword evidence="7 14" id="KW-0067">ATP-binding</keyword>
<comment type="function">
    <text evidence="10 14">ATP-dependent serine protease that mediates the selective degradation of mutant and abnormal proteins as well as certain short-lived regulatory proteins. Required for cellular homeostasis and for survival from DNA damage and developmental changes induced by stress. Degrades polypeptides processively to yield small peptide fragments that are 5 to 10 amino acids long. Binds to DNA in a double-stranded, site-specific manner.</text>
</comment>
<keyword evidence="5 14" id="KW-0378">Hydrolase</keyword>
<evidence type="ECO:0000313" key="23">
    <source>
        <dbReference type="Proteomes" id="UP000611762"/>
    </source>
</evidence>
<gene>
    <name evidence="14 22" type="primary">lon</name>
    <name evidence="22" type="ORF">H8698_01050</name>
</gene>
<evidence type="ECO:0000256" key="11">
    <source>
        <dbReference type="ARBA" id="ARBA00066743"/>
    </source>
</evidence>
<dbReference type="SMART" id="SM00464">
    <property type="entry name" value="LON"/>
    <property type="match status" value="1"/>
</dbReference>
<evidence type="ECO:0000256" key="14">
    <source>
        <dbReference type="HAMAP-Rule" id="MF_01973"/>
    </source>
</evidence>
<evidence type="ECO:0000256" key="19">
    <source>
        <dbReference type="RuleBase" id="RU000591"/>
    </source>
</evidence>
<dbReference type="InterPro" id="IPR014721">
    <property type="entry name" value="Ribsml_uS5_D2-typ_fold_subgr"/>
</dbReference>
<evidence type="ECO:0000256" key="15">
    <source>
        <dbReference type="PIRNR" id="PIRNR001174"/>
    </source>
</evidence>
<evidence type="ECO:0000313" key="22">
    <source>
        <dbReference type="EMBL" id="MBC8539562.1"/>
    </source>
</evidence>
<comment type="subcellular location">
    <subcellularLocation>
        <location evidence="1 14 15">Cytoplasm</location>
    </subcellularLocation>
</comment>
<dbReference type="Pfam" id="PF00004">
    <property type="entry name" value="AAA"/>
    <property type="match status" value="1"/>
</dbReference>
<keyword evidence="23" id="KW-1185">Reference proteome</keyword>
<dbReference type="PROSITE" id="PS51787">
    <property type="entry name" value="LON_N"/>
    <property type="match status" value="1"/>
</dbReference>
<feature type="domain" description="Lon proteolytic" evidence="20">
    <location>
        <begin position="599"/>
        <end position="779"/>
    </location>
</feature>
<dbReference type="Pfam" id="PF05362">
    <property type="entry name" value="Lon_C"/>
    <property type="match status" value="1"/>
</dbReference>
<dbReference type="CDD" id="cd19500">
    <property type="entry name" value="RecA-like_Lon"/>
    <property type="match status" value="1"/>
</dbReference>
<dbReference type="Proteomes" id="UP000611762">
    <property type="component" value="Unassembled WGS sequence"/>
</dbReference>
<evidence type="ECO:0000256" key="12">
    <source>
        <dbReference type="ARBA" id="ARBA00071934"/>
    </source>
</evidence>
<dbReference type="PANTHER" id="PTHR10046">
    <property type="entry name" value="ATP DEPENDENT LON PROTEASE FAMILY MEMBER"/>
    <property type="match status" value="1"/>
</dbReference>
<organism evidence="22 23">
    <name type="scientific">Congzhengia minquanensis</name>
    <dbReference type="NCBI Taxonomy" id="2763657"/>
    <lineage>
        <taxon>Bacteria</taxon>
        <taxon>Bacillati</taxon>
        <taxon>Bacillota</taxon>
        <taxon>Clostridia</taxon>
        <taxon>Eubacteriales</taxon>
        <taxon>Oscillospiraceae</taxon>
        <taxon>Congzhengia</taxon>
    </lineage>
</organism>
<dbReference type="InterPro" id="IPR003111">
    <property type="entry name" value="Lon_prtase_N"/>
</dbReference>
<keyword evidence="2 14" id="KW-0963">Cytoplasm</keyword>
<dbReference type="InterPro" id="IPR003593">
    <property type="entry name" value="AAA+_ATPase"/>
</dbReference>
<dbReference type="Gene3D" id="2.30.130.40">
    <property type="entry name" value="LON domain-like"/>
    <property type="match status" value="1"/>
</dbReference>
<dbReference type="PROSITE" id="PS51786">
    <property type="entry name" value="LON_PROTEOLYTIC"/>
    <property type="match status" value="1"/>
</dbReference>
<dbReference type="SUPFAM" id="SSF88697">
    <property type="entry name" value="PUA domain-like"/>
    <property type="match status" value="1"/>
</dbReference>
<proteinExistence type="evidence at transcript level"/>
<reference evidence="22" key="1">
    <citation type="submission" date="2020-08" db="EMBL/GenBank/DDBJ databases">
        <title>Genome public.</title>
        <authorList>
            <person name="Liu C."/>
            <person name="Sun Q."/>
        </authorList>
    </citation>
    <scope>NUCLEOTIDE SEQUENCE</scope>
    <source>
        <strain evidence="22">H8</strain>
    </source>
</reference>
<keyword evidence="3 14" id="KW-0645">Protease</keyword>
<evidence type="ECO:0000256" key="13">
    <source>
        <dbReference type="ARBA" id="ARBA00082722"/>
    </source>
</evidence>
<name>A0A926DKS7_9FIRM</name>
<comment type="caution">
    <text evidence="22">The sequence shown here is derived from an EMBL/GenBank/DDBJ whole genome shotgun (WGS) entry which is preliminary data.</text>
</comment>
<dbReference type="NCBIfam" id="NF008053">
    <property type="entry name" value="PRK10787.1"/>
    <property type="match status" value="1"/>
</dbReference>
<dbReference type="InterPro" id="IPR008268">
    <property type="entry name" value="Peptidase_S16_AS"/>
</dbReference>
<evidence type="ECO:0000256" key="3">
    <source>
        <dbReference type="ARBA" id="ARBA00022670"/>
    </source>
</evidence>
<dbReference type="Gene3D" id="1.20.58.1480">
    <property type="match status" value="1"/>
</dbReference>
<dbReference type="InterPro" id="IPR027065">
    <property type="entry name" value="Lon_Prtase"/>
</dbReference>
<dbReference type="NCBIfam" id="TIGR00763">
    <property type="entry name" value="lon"/>
    <property type="match status" value="1"/>
</dbReference>
<evidence type="ECO:0000259" key="20">
    <source>
        <dbReference type="PROSITE" id="PS51786"/>
    </source>
</evidence>
<dbReference type="GO" id="GO:0006515">
    <property type="term" value="P:protein quality control for misfolded or incompletely synthesized proteins"/>
    <property type="evidence" value="ECO:0007669"/>
    <property type="project" value="UniProtKB-UniRule"/>
</dbReference>
<evidence type="ECO:0000256" key="10">
    <source>
        <dbReference type="ARBA" id="ARBA00053875"/>
    </source>
</evidence>
<feature type="active site" evidence="14 16">
    <location>
        <position position="686"/>
    </location>
</feature>
<dbReference type="InterPro" id="IPR027417">
    <property type="entry name" value="P-loop_NTPase"/>
</dbReference>
<evidence type="ECO:0000256" key="1">
    <source>
        <dbReference type="ARBA" id="ARBA00004496"/>
    </source>
</evidence>
<dbReference type="EMBL" id="JACRSU010000001">
    <property type="protein sequence ID" value="MBC8539562.1"/>
    <property type="molecule type" value="Genomic_DNA"/>
</dbReference>
<evidence type="ECO:0000256" key="9">
    <source>
        <dbReference type="ARBA" id="ARBA00050665"/>
    </source>
</evidence>
<evidence type="ECO:0000256" key="5">
    <source>
        <dbReference type="ARBA" id="ARBA00022801"/>
    </source>
</evidence>
<dbReference type="SMART" id="SM00382">
    <property type="entry name" value="AAA"/>
    <property type="match status" value="1"/>
</dbReference>
<evidence type="ECO:0000256" key="8">
    <source>
        <dbReference type="ARBA" id="ARBA00023016"/>
    </source>
</evidence>
<feature type="domain" description="Lon N-terminal" evidence="21">
    <location>
        <begin position="16"/>
        <end position="211"/>
    </location>
</feature>
<dbReference type="PRINTS" id="PR00830">
    <property type="entry name" value="ENDOLAPTASE"/>
</dbReference>
<sequence>MEVSMNQVIMKQTQALPMIVVRGLVVFPNTLLHFDMAREKSILALENAMVNKQLAFVTMQKDITIENPAPEDIETMGTICKITQVVKMPNNTVRVLVEGLKRAKISEILKTKPYFVSLVDEIEPEEFDEEELENEALKRKLIDEFMNYREFNRKVSGEFLFTQQNTDDTSRLADNLASNLPLKLSDKQEILNTVDVKTRVENLISLLIRETEIAKIDSVIDKKVKSNIDKNQREYFLREQMKVIQEELGDKEGVELEAEEYKQKLSELDLPEAVREKCDKELERFMKMSYSNPESNVIRTYLTWVCDLPWNNVTKDTLSIKKAKAVLAKDHYGLEKVKERILEFLAVKQITGTMAGPILCLVGPPGVGKTSIAKSIAESMGRTYVRISLGGIRDEADIRGHRRTYIGSMPGRIITALKQAGTNNPLMLFDEIDKMGSDYKGDPSAALLEVLDAEQNTKFRDHFMEIDFDLSNILFIATANTLDTIPRPLLDRMEIIELPGYTSEEKFHIAKRHLLPKQLKKHGLKNDNISINDGAIRTVIEHYTREAGVRTLERKIANICRKAALLLVDDPETKVRVTARNMEEFLGKHLFEREQASKKDEVGIVTGLAWTQVGGDTLSVEVNVMQGTGNLELTGQLGDVMKESAKAAVSFVRANAENLDIDGEFYQNRDIHIHVPEGATPKDGPSAGITIATALTSALSGKKVKHDVAMTGEITIRGRVLPIGGLREKTLAAYRAGIKTIIIPWENKKDIDELEPVVKENIDIKPVHDMNEVLHIALA</sequence>
<dbReference type="GO" id="GO:0034605">
    <property type="term" value="P:cellular response to heat"/>
    <property type="evidence" value="ECO:0007669"/>
    <property type="project" value="UniProtKB-UniRule"/>
</dbReference>
<comment type="similarity">
    <text evidence="14 15 18 19">Belongs to the peptidase S16 family.</text>
</comment>
<feature type="binding site" evidence="14 17">
    <location>
        <begin position="363"/>
        <end position="370"/>
    </location>
    <ligand>
        <name>ATP</name>
        <dbReference type="ChEBI" id="CHEBI:30616"/>
    </ligand>
</feature>
<dbReference type="InterPro" id="IPR027543">
    <property type="entry name" value="Lon_bac"/>
</dbReference>
<dbReference type="FunFam" id="3.40.50.300:FF:000021">
    <property type="entry name" value="Lon protease homolog"/>
    <property type="match status" value="1"/>
</dbReference>
<dbReference type="GO" id="GO:0004252">
    <property type="term" value="F:serine-type endopeptidase activity"/>
    <property type="evidence" value="ECO:0007669"/>
    <property type="project" value="UniProtKB-UniRule"/>
</dbReference>
<dbReference type="GO" id="GO:0043565">
    <property type="term" value="F:sequence-specific DNA binding"/>
    <property type="evidence" value="ECO:0007669"/>
    <property type="project" value="UniProtKB-UniRule"/>
</dbReference>
<dbReference type="EC" id="3.4.21.53" evidence="11 14"/>
<evidence type="ECO:0000256" key="17">
    <source>
        <dbReference type="PIRSR" id="PIRSR001174-2"/>
    </source>
</evidence>
<dbReference type="Pfam" id="PF02190">
    <property type="entry name" value="LON_substr_bdg"/>
    <property type="match status" value="1"/>
</dbReference>
<evidence type="ECO:0000256" key="6">
    <source>
        <dbReference type="ARBA" id="ARBA00022825"/>
    </source>
</evidence>
<dbReference type="InterPro" id="IPR015947">
    <property type="entry name" value="PUA-like_sf"/>
</dbReference>
<dbReference type="InterPro" id="IPR003959">
    <property type="entry name" value="ATPase_AAA_core"/>
</dbReference>
<comment type="induction">
    <text evidence="14">By heat shock.</text>
</comment>
<dbReference type="SUPFAM" id="SSF52540">
    <property type="entry name" value="P-loop containing nucleoside triphosphate hydrolases"/>
    <property type="match status" value="1"/>
</dbReference>
<protein>
    <recommendedName>
        <fullName evidence="12 14">Lon protease</fullName>
        <ecNumber evidence="11 14">3.4.21.53</ecNumber>
    </recommendedName>
    <alternativeName>
        <fullName evidence="13 14">ATP-dependent protease La</fullName>
    </alternativeName>
</protein>
<evidence type="ECO:0000256" key="4">
    <source>
        <dbReference type="ARBA" id="ARBA00022741"/>
    </source>
</evidence>
<dbReference type="PROSITE" id="PS01046">
    <property type="entry name" value="LON_SER"/>
    <property type="match status" value="1"/>
</dbReference>
<dbReference type="Gene3D" id="1.10.8.60">
    <property type="match status" value="1"/>
</dbReference>
<dbReference type="Gene3D" id="3.40.50.300">
    <property type="entry name" value="P-loop containing nucleotide triphosphate hydrolases"/>
    <property type="match status" value="1"/>
</dbReference>
<dbReference type="PIRSF" id="PIRSF001174">
    <property type="entry name" value="Lon_proteas"/>
    <property type="match status" value="1"/>
</dbReference>
<evidence type="ECO:0000256" key="18">
    <source>
        <dbReference type="PROSITE-ProRule" id="PRU01122"/>
    </source>
</evidence>
<dbReference type="Gene3D" id="1.20.5.5270">
    <property type="match status" value="1"/>
</dbReference>
<dbReference type="GO" id="GO:0005737">
    <property type="term" value="C:cytoplasm"/>
    <property type="evidence" value="ECO:0007669"/>
    <property type="project" value="UniProtKB-SubCell"/>
</dbReference>
<dbReference type="InterPro" id="IPR004815">
    <property type="entry name" value="Lon_bac/euk-typ"/>
</dbReference>
<comment type="catalytic activity">
    <reaction evidence="9 14 15 18">
        <text>Hydrolysis of proteins in presence of ATP.</text>
        <dbReference type="EC" id="3.4.21.53"/>
    </reaction>
</comment>
<dbReference type="GO" id="GO:0016887">
    <property type="term" value="F:ATP hydrolysis activity"/>
    <property type="evidence" value="ECO:0007669"/>
    <property type="project" value="UniProtKB-UniRule"/>
</dbReference>
<evidence type="ECO:0000256" key="7">
    <source>
        <dbReference type="ARBA" id="ARBA00022840"/>
    </source>
</evidence>
<dbReference type="Gene3D" id="3.30.230.10">
    <property type="match status" value="1"/>
</dbReference>
<evidence type="ECO:0000259" key="21">
    <source>
        <dbReference type="PROSITE" id="PS51787"/>
    </source>
</evidence>
<dbReference type="GO" id="GO:0004176">
    <property type="term" value="F:ATP-dependent peptidase activity"/>
    <property type="evidence" value="ECO:0007669"/>
    <property type="project" value="UniProtKB-UniRule"/>
</dbReference>
<dbReference type="InterPro" id="IPR046336">
    <property type="entry name" value="Lon_prtase_N_sf"/>
</dbReference>
<keyword evidence="6 14" id="KW-0720">Serine protease</keyword>
<evidence type="ECO:0000256" key="2">
    <source>
        <dbReference type="ARBA" id="ARBA00022490"/>
    </source>
</evidence>
<dbReference type="HAMAP" id="MF_01973">
    <property type="entry name" value="lon_bact"/>
    <property type="match status" value="1"/>
</dbReference>
<keyword evidence="4 14" id="KW-0547">Nucleotide-binding</keyword>
<dbReference type="SUPFAM" id="SSF54211">
    <property type="entry name" value="Ribosomal protein S5 domain 2-like"/>
    <property type="match status" value="1"/>
</dbReference>
<comment type="subunit">
    <text evidence="14 15">Homohexamer. Organized in a ring with a central cavity.</text>
</comment>
<dbReference type="AlphaFoldDB" id="A0A926DKS7"/>
<evidence type="ECO:0000256" key="16">
    <source>
        <dbReference type="PIRSR" id="PIRSR001174-1"/>
    </source>
</evidence>
<accession>A0A926DKS7</accession>
<keyword evidence="8 14" id="KW-0346">Stress response</keyword>
<dbReference type="Pfam" id="PF22667">
    <property type="entry name" value="Lon_lid"/>
    <property type="match status" value="1"/>
</dbReference>
<dbReference type="InterPro" id="IPR008269">
    <property type="entry name" value="Lon_proteolytic"/>
</dbReference>
<dbReference type="InterPro" id="IPR020568">
    <property type="entry name" value="Ribosomal_Su5_D2-typ_SF"/>
</dbReference>
<dbReference type="InterPro" id="IPR054594">
    <property type="entry name" value="Lon_lid"/>
</dbReference>